<dbReference type="InterPro" id="IPR005180">
    <property type="entry name" value="DUF302"/>
</dbReference>
<dbReference type="Gene3D" id="3.30.310.70">
    <property type="entry name" value="TT1751-like domain"/>
    <property type="match status" value="1"/>
</dbReference>
<dbReference type="EMBL" id="AP018553">
    <property type="protein sequence ID" value="BBD73633.1"/>
    <property type="molecule type" value="Genomic_DNA"/>
</dbReference>
<dbReference type="KEGG" id="sacd:HS1genome_2022"/>
<dbReference type="AlphaFoldDB" id="A0A348B631"/>
<dbReference type="Pfam" id="PF03625">
    <property type="entry name" value="DUF302"/>
    <property type="match status" value="1"/>
</dbReference>
<name>A0A348B631_9CREN</name>
<dbReference type="PANTHER" id="PTHR38342">
    <property type="entry name" value="SLR5037 PROTEIN"/>
    <property type="match status" value="1"/>
</dbReference>
<evidence type="ECO:0000313" key="3">
    <source>
        <dbReference type="EMBL" id="GGU02168.1"/>
    </source>
</evidence>
<gene>
    <name evidence="3" type="ORF">GCM10007116_19130</name>
    <name evidence="2" type="ORF">HS1genome_2022</name>
</gene>
<accession>A0A348B631</accession>
<reference evidence="3" key="1">
    <citation type="journal article" date="2014" name="Int. J. Syst. Evol. Microbiol.">
        <title>Complete genome sequence of Corynebacterium casei LMG S-19264T (=DSM 44701T), isolated from a smear-ripened cheese.</title>
        <authorList>
            <consortium name="US DOE Joint Genome Institute (JGI-PGF)"/>
            <person name="Walter F."/>
            <person name="Albersmeier A."/>
            <person name="Kalinowski J."/>
            <person name="Ruckert C."/>
        </authorList>
    </citation>
    <scope>NUCLEOTIDE SEQUENCE</scope>
    <source>
        <strain evidence="3">JCM 31740</strain>
    </source>
</reference>
<evidence type="ECO:0000259" key="1">
    <source>
        <dbReference type="Pfam" id="PF03625"/>
    </source>
</evidence>
<dbReference type="EMBL" id="BMQS01000021">
    <property type="protein sequence ID" value="GGU02168.1"/>
    <property type="molecule type" value="Genomic_DNA"/>
</dbReference>
<dbReference type="CDD" id="cd14797">
    <property type="entry name" value="DUF302"/>
    <property type="match status" value="1"/>
</dbReference>
<evidence type="ECO:0000313" key="2">
    <source>
        <dbReference type="EMBL" id="BBD73633.1"/>
    </source>
</evidence>
<protein>
    <recommendedName>
        <fullName evidence="1">DUF302 domain-containing protein</fullName>
    </recommendedName>
</protein>
<sequence length="140" mass="15745">MSKLGKDLLSTQLANARLSMITVESPYSFDETVKRLKEKMYGLGAEVLAEIDHSTNAKKVGMELEPTVVIYFGNPKVGTILMQEVREIAYELPLRVVVWTSSGKTYVGFRKPSEIGKEYGIKNNDILKKMDSLMENILNI</sequence>
<reference evidence="3" key="4">
    <citation type="submission" date="2020-09" db="EMBL/GenBank/DDBJ databases">
        <authorList>
            <person name="Sun Q."/>
            <person name="Ohkuma M."/>
        </authorList>
    </citation>
    <scope>NUCLEOTIDE SEQUENCE</scope>
    <source>
        <strain evidence="3">JCM 31740</strain>
    </source>
</reference>
<reference evidence="4" key="2">
    <citation type="submission" date="2018-04" db="EMBL/GenBank/DDBJ databases">
        <title>Complete genome sequence of Sulfodiicoccus acidiphilus strain HS-1.</title>
        <authorList>
            <person name="Sakai H.D."/>
            <person name="Kurosawa N."/>
        </authorList>
    </citation>
    <scope>NUCLEOTIDE SEQUENCE [LARGE SCALE GENOMIC DNA]</scope>
    <source>
        <strain evidence="4">HS-1</strain>
    </source>
</reference>
<dbReference type="Proteomes" id="UP000616143">
    <property type="component" value="Unassembled WGS sequence"/>
</dbReference>
<dbReference type="Proteomes" id="UP000276741">
    <property type="component" value="Chromosome"/>
</dbReference>
<organism evidence="2 4">
    <name type="scientific">Sulfodiicoccus acidiphilus</name>
    <dbReference type="NCBI Taxonomy" id="1670455"/>
    <lineage>
        <taxon>Archaea</taxon>
        <taxon>Thermoproteota</taxon>
        <taxon>Thermoprotei</taxon>
        <taxon>Sulfolobales</taxon>
        <taxon>Sulfolobaceae</taxon>
        <taxon>Sulfodiicoccus</taxon>
    </lineage>
</organism>
<dbReference type="SUPFAM" id="SSF103247">
    <property type="entry name" value="TT1751-like"/>
    <property type="match status" value="1"/>
</dbReference>
<dbReference type="PANTHER" id="PTHR38342:SF2">
    <property type="entry name" value="INNER MEMBRANE OR EXPORTED"/>
    <property type="match status" value="1"/>
</dbReference>
<proteinExistence type="predicted"/>
<evidence type="ECO:0000313" key="4">
    <source>
        <dbReference type="Proteomes" id="UP000276741"/>
    </source>
</evidence>
<keyword evidence="4" id="KW-1185">Reference proteome</keyword>
<reference evidence="2" key="3">
    <citation type="journal article" date="2019" name="BMC Res. Notes">
        <title>Complete genome sequence of the Sulfodiicoccus acidiphilus strain HS-1T, the first crenarchaeon that lacks polB3, isolated from an acidic hot spring in Ohwaku-dani, Hakone, Japan.</title>
        <authorList>
            <person name="Sakai H.D."/>
            <person name="Kurosawa N."/>
        </authorList>
    </citation>
    <scope>NUCLEOTIDE SEQUENCE</scope>
    <source>
        <strain evidence="2">HS-1</strain>
    </source>
</reference>
<dbReference type="InterPro" id="IPR035923">
    <property type="entry name" value="TT1751-like_sf"/>
</dbReference>
<feature type="domain" description="DUF302" evidence="1">
    <location>
        <begin position="51"/>
        <end position="112"/>
    </location>
</feature>